<evidence type="ECO:0000313" key="1">
    <source>
        <dbReference type="EMBL" id="KAF5835387.1"/>
    </source>
</evidence>
<dbReference type="Proteomes" id="UP000815325">
    <property type="component" value="Unassembled WGS sequence"/>
</dbReference>
<accession>A0ABQ7GL97</accession>
<name>A0ABQ7GL97_DUNSA</name>
<reference evidence="1" key="1">
    <citation type="submission" date="2017-08" db="EMBL/GenBank/DDBJ databases">
        <authorList>
            <person name="Polle J.E."/>
            <person name="Barry K."/>
            <person name="Cushman J."/>
            <person name="Schmutz J."/>
            <person name="Tran D."/>
            <person name="Hathwaick L.T."/>
            <person name="Yim W.C."/>
            <person name="Jenkins J."/>
            <person name="Mckie-Krisberg Z.M."/>
            <person name="Prochnik S."/>
            <person name="Lindquist E."/>
            <person name="Dockter R.B."/>
            <person name="Adam C."/>
            <person name="Molina H."/>
            <person name="Bunkerborg J."/>
            <person name="Jin E."/>
            <person name="Buchheim M."/>
            <person name="Magnuson J."/>
        </authorList>
    </citation>
    <scope>NUCLEOTIDE SEQUENCE</scope>
    <source>
        <strain evidence="1">CCAP 19/18</strain>
    </source>
</reference>
<proteinExistence type="predicted"/>
<evidence type="ECO:0000313" key="2">
    <source>
        <dbReference type="Proteomes" id="UP000815325"/>
    </source>
</evidence>
<keyword evidence="2" id="KW-1185">Reference proteome</keyword>
<protein>
    <submittedName>
        <fullName evidence="1">Uncharacterized protein</fullName>
    </submittedName>
</protein>
<organism evidence="1 2">
    <name type="scientific">Dunaliella salina</name>
    <name type="common">Green alga</name>
    <name type="synonym">Protococcus salinus</name>
    <dbReference type="NCBI Taxonomy" id="3046"/>
    <lineage>
        <taxon>Eukaryota</taxon>
        <taxon>Viridiplantae</taxon>
        <taxon>Chlorophyta</taxon>
        <taxon>core chlorophytes</taxon>
        <taxon>Chlorophyceae</taxon>
        <taxon>CS clade</taxon>
        <taxon>Chlamydomonadales</taxon>
        <taxon>Dunaliellaceae</taxon>
        <taxon>Dunaliella</taxon>
    </lineage>
</organism>
<comment type="caution">
    <text evidence="1">The sequence shown here is derived from an EMBL/GenBank/DDBJ whole genome shotgun (WGS) entry which is preliminary data.</text>
</comment>
<dbReference type="EMBL" id="MU069707">
    <property type="protein sequence ID" value="KAF5835387.1"/>
    <property type="molecule type" value="Genomic_DNA"/>
</dbReference>
<gene>
    <name evidence="1" type="ORF">DUNSADRAFT_7472</name>
</gene>
<sequence length="110" mass="12210">MMTIPGIGQDKQREFGVTEDMINEAAGNELEPECCSSVHPANFSVTTWDMRLGHAGYGCPKIWRACVKQKSVKFIGVPMPMPGFVPTSAWLDWCDMTRKTSANCLPRDCP</sequence>